<sequence>MHESLSLISEEQTSNLKQLVNPPSYYSKADMLFELASQPKTLTRLYNEMSQTEKNYISTFLKNGESLILINKRKLKKLPICYKYGIVTFVKEDTFVVNNLILTMLNEVVLNKKYPDFPPKTIREEDYVMKLHGQYTAIEKYKNVSLKDELDEYNLESLKDICRSYEIKGFSNKKKSLIIDLITDAFFQDFSILKQELAQMPHRILDIFVDTYKTGKNVNTNYDFHALNAYLGMDFQVLERHLFILRFDIRSEVIIIPQDVMNHFSQYVNDIGGLDNLLPDLLTINNDVPFLDEDDYLMKNRIFYTISIVIRLTNL</sequence>
<evidence type="ECO:0008006" key="3">
    <source>
        <dbReference type="Google" id="ProtNLM"/>
    </source>
</evidence>
<protein>
    <recommendedName>
        <fullName evidence="3">Rho termination factor N-terminal domain-containing protein</fullName>
    </recommendedName>
</protein>
<accession>A0AB38PCD4</accession>
<evidence type="ECO:0000313" key="2">
    <source>
        <dbReference type="Proteomes" id="UP000316594"/>
    </source>
</evidence>
<dbReference type="Proteomes" id="UP000316594">
    <property type="component" value="Unassembled WGS sequence"/>
</dbReference>
<dbReference type="AlphaFoldDB" id="A0AB38PCD4"/>
<proteinExistence type="predicted"/>
<dbReference type="EMBL" id="VJMP01000005">
    <property type="protein sequence ID" value="TRL77468.1"/>
    <property type="molecule type" value="Genomic_DNA"/>
</dbReference>
<comment type="caution">
    <text evidence="1">The sequence shown here is derived from an EMBL/GenBank/DDBJ whole genome shotgun (WGS) entry which is preliminary data.</text>
</comment>
<evidence type="ECO:0000313" key="1">
    <source>
        <dbReference type="EMBL" id="TRL77468.1"/>
    </source>
</evidence>
<organism evidence="1 2">
    <name type="scientific">Staphylococcus haemolyticus</name>
    <dbReference type="NCBI Taxonomy" id="1283"/>
    <lineage>
        <taxon>Bacteria</taxon>
        <taxon>Bacillati</taxon>
        <taxon>Bacillota</taxon>
        <taxon>Bacilli</taxon>
        <taxon>Bacillales</taxon>
        <taxon>Staphylococcaceae</taxon>
        <taxon>Staphylococcus</taxon>
    </lineage>
</organism>
<dbReference type="RefSeq" id="WP_107637654.1">
    <property type="nucleotide sequence ID" value="NZ_PZIH01000017.1"/>
</dbReference>
<gene>
    <name evidence="1" type="ORF">FNL11_07460</name>
</gene>
<reference evidence="1 2" key="1">
    <citation type="submission" date="2019-07" db="EMBL/GenBank/DDBJ databases">
        <title>Genome Sequencing and Assembly of Staphylococcus haemolyticus SDA2.</title>
        <authorList>
            <person name="Emmons C.B."/>
            <person name="Park C."/>
            <person name="Sevigny J.L."/>
            <person name="Andam C."/>
        </authorList>
    </citation>
    <scope>NUCLEOTIDE SEQUENCE [LARGE SCALE GENOMIC DNA]</scope>
    <source>
        <strain evidence="1 2">SDA2</strain>
    </source>
</reference>
<name>A0AB38PCD4_STAHA</name>